<dbReference type="Gene3D" id="1.10.286.10">
    <property type="match status" value="1"/>
</dbReference>
<evidence type="ECO:0000256" key="4">
    <source>
        <dbReference type="ARBA" id="ARBA00022563"/>
    </source>
</evidence>
<proteinExistence type="inferred from homology"/>
<dbReference type="FunFam" id="3.30.1130.10:FF:000001">
    <property type="entry name" value="GTP cyclohydrolase 1"/>
    <property type="match status" value="1"/>
</dbReference>
<dbReference type="GO" id="GO:0005525">
    <property type="term" value="F:GTP binding"/>
    <property type="evidence" value="ECO:0007669"/>
    <property type="project" value="TreeGrafter"/>
</dbReference>
<dbReference type="AlphaFoldDB" id="A0A3B0VAY0"/>
<sequence length="216" mass="24986">MKETIKELSGFHTQYRANGHKNNVRRRQHETDSKQAIETAVRTILANVGEDPDRQGLLGTPDRIARMYDEVLAGYSTDPVKLVNNALFDVDYDEPVIVKEIEYFSMCEHHMLPFFGRAHIAYIPSDKVIGLSKIPRIVEMFARRLQVQERMTRQIAEMIDEILAPQGVAVVVEGSHMCSMMRGVKKEHPRMVTTAMLGKYKEDKELRREFMEHLRK</sequence>
<dbReference type="PANTHER" id="PTHR11109:SF7">
    <property type="entry name" value="GTP CYCLOHYDROLASE 1"/>
    <property type="match status" value="1"/>
</dbReference>
<reference evidence="7" key="1">
    <citation type="submission" date="2018-06" db="EMBL/GenBank/DDBJ databases">
        <authorList>
            <person name="Zhirakovskaya E."/>
        </authorList>
    </citation>
    <scope>NUCLEOTIDE SEQUENCE</scope>
</reference>
<organism evidence="7">
    <name type="scientific">hydrothermal vent metagenome</name>
    <dbReference type="NCBI Taxonomy" id="652676"/>
    <lineage>
        <taxon>unclassified sequences</taxon>
        <taxon>metagenomes</taxon>
        <taxon>ecological metagenomes</taxon>
    </lineage>
</organism>
<dbReference type="PANTHER" id="PTHR11109">
    <property type="entry name" value="GTP CYCLOHYDROLASE I"/>
    <property type="match status" value="1"/>
</dbReference>
<dbReference type="InterPro" id="IPR018234">
    <property type="entry name" value="GTP_CycHdrlase_I_CS"/>
</dbReference>
<dbReference type="PROSITE" id="PS00859">
    <property type="entry name" value="GTP_CYCLOHYDROL_1_1"/>
    <property type="match status" value="1"/>
</dbReference>
<dbReference type="EC" id="3.5.4.16" evidence="3"/>
<evidence type="ECO:0000256" key="1">
    <source>
        <dbReference type="ARBA" id="ARBA00001052"/>
    </source>
</evidence>
<dbReference type="PROSITE" id="PS00860">
    <property type="entry name" value="GTP_CYCLOHYDROL_1_2"/>
    <property type="match status" value="1"/>
</dbReference>
<dbReference type="InterPro" id="IPR043134">
    <property type="entry name" value="GTP-CH-I_N"/>
</dbReference>
<name>A0A3B0VAY0_9ZZZZ</name>
<dbReference type="InterPro" id="IPR043133">
    <property type="entry name" value="GTP-CH-I_C/QueF"/>
</dbReference>
<accession>A0A3B0VAY0</accession>
<dbReference type="GO" id="GO:0006729">
    <property type="term" value="P:tetrahydrobiopterin biosynthetic process"/>
    <property type="evidence" value="ECO:0007669"/>
    <property type="project" value="TreeGrafter"/>
</dbReference>
<feature type="domain" description="GTP cyclohydrolase I" evidence="6">
    <location>
        <begin position="37"/>
        <end position="214"/>
    </location>
</feature>
<evidence type="ECO:0000256" key="5">
    <source>
        <dbReference type="ARBA" id="ARBA00022801"/>
    </source>
</evidence>
<evidence type="ECO:0000259" key="6">
    <source>
        <dbReference type="Pfam" id="PF01227"/>
    </source>
</evidence>
<gene>
    <name evidence="7" type="ORF">MNBD_CHLOROFLEXI01-4327</name>
</gene>
<protein>
    <recommendedName>
        <fullName evidence="3">GTP cyclohydrolase I</fullName>
        <ecNumber evidence="3">3.5.4.16</ecNumber>
    </recommendedName>
</protein>
<dbReference type="NCBIfam" id="NF006825">
    <property type="entry name" value="PRK09347.1-2"/>
    <property type="match status" value="1"/>
</dbReference>
<dbReference type="GO" id="GO:0046654">
    <property type="term" value="P:tetrahydrofolate biosynthetic process"/>
    <property type="evidence" value="ECO:0007669"/>
    <property type="project" value="InterPro"/>
</dbReference>
<dbReference type="Pfam" id="PF01227">
    <property type="entry name" value="GTP_cyclohydroI"/>
    <property type="match status" value="1"/>
</dbReference>
<dbReference type="SUPFAM" id="SSF55620">
    <property type="entry name" value="Tetrahydrobiopterin biosynthesis enzymes-like"/>
    <property type="match status" value="1"/>
</dbReference>
<dbReference type="GO" id="GO:0008270">
    <property type="term" value="F:zinc ion binding"/>
    <property type="evidence" value="ECO:0007669"/>
    <property type="project" value="TreeGrafter"/>
</dbReference>
<dbReference type="InterPro" id="IPR020602">
    <property type="entry name" value="GTP_CycHdrlase_I_dom"/>
</dbReference>
<dbReference type="EMBL" id="UOEU01000810">
    <property type="protein sequence ID" value="VAW40735.1"/>
    <property type="molecule type" value="Genomic_DNA"/>
</dbReference>
<dbReference type="NCBIfam" id="TIGR00063">
    <property type="entry name" value="folE"/>
    <property type="match status" value="1"/>
</dbReference>
<comment type="pathway">
    <text evidence="2">Cofactor biosynthesis; 7,8-dihydroneopterin triphosphate biosynthesis; 7,8-dihydroneopterin triphosphate from GTP: step 1/1.</text>
</comment>
<evidence type="ECO:0000256" key="2">
    <source>
        <dbReference type="ARBA" id="ARBA00005080"/>
    </source>
</evidence>
<dbReference type="GO" id="GO:0006730">
    <property type="term" value="P:one-carbon metabolic process"/>
    <property type="evidence" value="ECO:0007669"/>
    <property type="project" value="UniProtKB-KW"/>
</dbReference>
<dbReference type="NCBIfam" id="NF006826">
    <property type="entry name" value="PRK09347.1-3"/>
    <property type="match status" value="1"/>
</dbReference>
<keyword evidence="5 7" id="KW-0378">Hydrolase</keyword>
<dbReference type="FunFam" id="1.10.286.10:FF:000001">
    <property type="entry name" value="GTP cyclohydrolase 1"/>
    <property type="match status" value="1"/>
</dbReference>
<evidence type="ECO:0000256" key="3">
    <source>
        <dbReference type="ARBA" id="ARBA00012715"/>
    </source>
</evidence>
<keyword evidence="4" id="KW-0554">One-carbon metabolism</keyword>
<dbReference type="GO" id="GO:0003934">
    <property type="term" value="F:GTP cyclohydrolase I activity"/>
    <property type="evidence" value="ECO:0007669"/>
    <property type="project" value="UniProtKB-EC"/>
</dbReference>
<dbReference type="UniPathway" id="UPA00848">
    <property type="reaction ID" value="UER00151"/>
</dbReference>
<dbReference type="Gene3D" id="3.30.1130.10">
    <property type="match status" value="1"/>
</dbReference>
<dbReference type="InterPro" id="IPR001474">
    <property type="entry name" value="GTP_CycHdrlase_I"/>
</dbReference>
<dbReference type="HAMAP" id="MF_00223">
    <property type="entry name" value="FolE"/>
    <property type="match status" value="1"/>
</dbReference>
<comment type="catalytic activity">
    <reaction evidence="1">
        <text>GTP + H2O = 7,8-dihydroneopterin 3'-triphosphate + formate + H(+)</text>
        <dbReference type="Rhea" id="RHEA:17473"/>
        <dbReference type="ChEBI" id="CHEBI:15377"/>
        <dbReference type="ChEBI" id="CHEBI:15378"/>
        <dbReference type="ChEBI" id="CHEBI:15740"/>
        <dbReference type="ChEBI" id="CHEBI:37565"/>
        <dbReference type="ChEBI" id="CHEBI:58462"/>
        <dbReference type="EC" id="3.5.4.16"/>
    </reaction>
</comment>
<evidence type="ECO:0000313" key="7">
    <source>
        <dbReference type="EMBL" id="VAW40735.1"/>
    </source>
</evidence>
<dbReference type="GO" id="GO:0005737">
    <property type="term" value="C:cytoplasm"/>
    <property type="evidence" value="ECO:0007669"/>
    <property type="project" value="TreeGrafter"/>
</dbReference>